<dbReference type="SUPFAM" id="SSF81296">
    <property type="entry name" value="E set domains"/>
    <property type="match status" value="1"/>
</dbReference>
<feature type="domain" description="Oxidoreductase molybdopterin-binding" evidence="5">
    <location>
        <begin position="67"/>
        <end position="227"/>
    </location>
</feature>
<comment type="caution">
    <text evidence="7">The sequence shown here is derived from an EMBL/GenBank/DDBJ whole genome shotgun (WGS) entry which is preliminary data.</text>
</comment>
<evidence type="ECO:0008006" key="9">
    <source>
        <dbReference type="Google" id="ProtNLM"/>
    </source>
</evidence>
<dbReference type="InterPro" id="IPR014756">
    <property type="entry name" value="Ig_E-set"/>
</dbReference>
<dbReference type="AlphaFoldDB" id="A0AAE0WV02"/>
<dbReference type="GO" id="GO:0030151">
    <property type="term" value="F:molybdenum ion binding"/>
    <property type="evidence" value="ECO:0007669"/>
    <property type="project" value="InterPro"/>
</dbReference>
<evidence type="ECO:0000256" key="2">
    <source>
        <dbReference type="ARBA" id="ARBA00022505"/>
    </source>
</evidence>
<proteinExistence type="predicted"/>
<evidence type="ECO:0000256" key="4">
    <source>
        <dbReference type="ARBA" id="ARBA00023002"/>
    </source>
</evidence>
<dbReference type="Gene3D" id="2.60.40.650">
    <property type="match status" value="1"/>
</dbReference>
<sequence length="383" mass="42190">MAASTSTTVPTLLAKDYLPVPINDEERAAFVALEPAGFTIRHPPAPHDLDTFITPDDKLFQTIHIGAAVVDPSKWHLVITGLVEHPFALNLEQLRTMPRHTITAFHECYGSPLKPATEALWRIGNVQWTGVPLAYLLGLASPLTNASHIWSEGLDRGSFAGVNADRYQKDLPIAKAFSSEVLVAYEINGRPLGKERGGPVRLVVPGWFGTNSTKWLSKLTVQDCRAMGPFTTVLYNEVDPEGPEGSMRPVWQVEINSMITRPGTGVIVEGPEVLIEGWGWDAEPVECVDVSVDGGETWEAARVEPRVDMSWQRFLLRLNLQPRRYTAIARATSADGKVQPFKGRRNHCHSVSFEIVPLDDLSSICTKRITSCKPDLLSADPIA</sequence>
<dbReference type="Pfam" id="PF00174">
    <property type="entry name" value="Oxidored_molyb"/>
    <property type="match status" value="1"/>
</dbReference>
<keyword evidence="4" id="KW-0560">Oxidoreductase</keyword>
<reference evidence="7" key="1">
    <citation type="submission" date="2023-07" db="EMBL/GenBank/DDBJ databases">
        <title>Black Yeasts Isolated from many extreme environments.</title>
        <authorList>
            <person name="Coleine C."/>
            <person name="Stajich J.E."/>
            <person name="Selbmann L."/>
        </authorList>
    </citation>
    <scope>NUCLEOTIDE SEQUENCE</scope>
    <source>
        <strain evidence="7">CCFEE 5485</strain>
    </source>
</reference>
<dbReference type="PRINTS" id="PR00407">
    <property type="entry name" value="EUMOPTERIN"/>
</dbReference>
<dbReference type="EMBL" id="JAUTXT010000004">
    <property type="protein sequence ID" value="KAK3678353.1"/>
    <property type="molecule type" value="Genomic_DNA"/>
</dbReference>
<dbReference type="GO" id="GO:0043546">
    <property type="term" value="F:molybdopterin cofactor binding"/>
    <property type="evidence" value="ECO:0007669"/>
    <property type="project" value="TreeGrafter"/>
</dbReference>
<evidence type="ECO:0000259" key="5">
    <source>
        <dbReference type="Pfam" id="PF00174"/>
    </source>
</evidence>
<keyword evidence="8" id="KW-1185">Reference proteome</keyword>
<dbReference type="GO" id="GO:0008482">
    <property type="term" value="F:sulfite oxidase activity"/>
    <property type="evidence" value="ECO:0007669"/>
    <property type="project" value="TreeGrafter"/>
</dbReference>
<feature type="domain" description="Moybdenum cofactor oxidoreductase dimerisation" evidence="6">
    <location>
        <begin position="250"/>
        <end position="340"/>
    </location>
</feature>
<evidence type="ECO:0000313" key="7">
    <source>
        <dbReference type="EMBL" id="KAK3678353.1"/>
    </source>
</evidence>
<dbReference type="SUPFAM" id="SSF56524">
    <property type="entry name" value="Oxidoreductase molybdopterin-binding domain"/>
    <property type="match status" value="1"/>
</dbReference>
<dbReference type="Gene3D" id="3.90.420.10">
    <property type="entry name" value="Oxidoreductase, molybdopterin-binding domain"/>
    <property type="match status" value="1"/>
</dbReference>
<dbReference type="PANTHER" id="PTHR19372">
    <property type="entry name" value="SULFITE REDUCTASE"/>
    <property type="match status" value="1"/>
</dbReference>
<protein>
    <recommendedName>
        <fullName evidence="9">Sulfite oxidase</fullName>
    </recommendedName>
</protein>
<evidence type="ECO:0000256" key="1">
    <source>
        <dbReference type="ARBA" id="ARBA00001924"/>
    </source>
</evidence>
<dbReference type="Proteomes" id="UP001274830">
    <property type="component" value="Unassembled WGS sequence"/>
</dbReference>
<dbReference type="InterPro" id="IPR008335">
    <property type="entry name" value="Mopterin_OxRdtase_euk"/>
</dbReference>
<gene>
    <name evidence="7" type="ORF">LTR78_001650</name>
</gene>
<keyword evidence="2" id="KW-0500">Molybdenum</keyword>
<keyword evidence="3" id="KW-0479">Metal-binding</keyword>
<comment type="cofactor">
    <cofactor evidence="1">
        <name>Mo-molybdopterin</name>
        <dbReference type="ChEBI" id="CHEBI:71302"/>
    </cofactor>
</comment>
<dbReference type="InterPro" id="IPR036374">
    <property type="entry name" value="OxRdtase_Mopterin-bd_sf"/>
</dbReference>
<dbReference type="InterPro" id="IPR005066">
    <property type="entry name" value="MoCF_OxRdtse_dimer"/>
</dbReference>
<evidence type="ECO:0000313" key="8">
    <source>
        <dbReference type="Proteomes" id="UP001274830"/>
    </source>
</evidence>
<dbReference type="GO" id="GO:0005739">
    <property type="term" value="C:mitochondrion"/>
    <property type="evidence" value="ECO:0007669"/>
    <property type="project" value="TreeGrafter"/>
</dbReference>
<accession>A0AAE0WV02</accession>
<evidence type="ECO:0000259" key="6">
    <source>
        <dbReference type="Pfam" id="PF03404"/>
    </source>
</evidence>
<dbReference type="PANTHER" id="PTHR19372:SF7">
    <property type="entry name" value="SULFITE OXIDASE, MITOCHONDRIAL"/>
    <property type="match status" value="1"/>
</dbReference>
<dbReference type="Pfam" id="PF03404">
    <property type="entry name" value="Mo-co_dimer"/>
    <property type="match status" value="1"/>
</dbReference>
<name>A0AAE0WV02_9PEZI</name>
<dbReference type="InterPro" id="IPR000572">
    <property type="entry name" value="OxRdtase_Mopterin-bd_dom"/>
</dbReference>
<dbReference type="GO" id="GO:0020037">
    <property type="term" value="F:heme binding"/>
    <property type="evidence" value="ECO:0007669"/>
    <property type="project" value="TreeGrafter"/>
</dbReference>
<evidence type="ECO:0000256" key="3">
    <source>
        <dbReference type="ARBA" id="ARBA00022723"/>
    </source>
</evidence>
<dbReference type="GO" id="GO:0006790">
    <property type="term" value="P:sulfur compound metabolic process"/>
    <property type="evidence" value="ECO:0007669"/>
    <property type="project" value="TreeGrafter"/>
</dbReference>
<organism evidence="7 8">
    <name type="scientific">Recurvomyces mirabilis</name>
    <dbReference type="NCBI Taxonomy" id="574656"/>
    <lineage>
        <taxon>Eukaryota</taxon>
        <taxon>Fungi</taxon>
        <taxon>Dikarya</taxon>
        <taxon>Ascomycota</taxon>
        <taxon>Pezizomycotina</taxon>
        <taxon>Dothideomycetes</taxon>
        <taxon>Dothideomycetidae</taxon>
        <taxon>Mycosphaerellales</taxon>
        <taxon>Teratosphaeriaceae</taxon>
        <taxon>Recurvomyces</taxon>
    </lineage>
</organism>